<dbReference type="EMBL" id="FQZC01000002">
    <property type="protein sequence ID" value="SHJ20504.1"/>
    <property type="molecule type" value="Genomic_DNA"/>
</dbReference>
<proteinExistence type="predicted"/>
<dbReference type="RefSeq" id="WP_156417287.1">
    <property type="nucleotide sequence ID" value="NZ_FQZC01000002.1"/>
</dbReference>
<evidence type="ECO:0000313" key="2">
    <source>
        <dbReference type="Proteomes" id="UP000184290"/>
    </source>
</evidence>
<comment type="caution">
    <text evidence="1">The sequence shown here is derived from an EMBL/GenBank/DDBJ whole genome shotgun (WGS) entry which is preliminary data.</text>
</comment>
<organism evidence="1 2">
    <name type="scientific">Aureimonas altamirensis DSM 21988</name>
    <dbReference type="NCBI Taxonomy" id="1121026"/>
    <lineage>
        <taxon>Bacteria</taxon>
        <taxon>Pseudomonadati</taxon>
        <taxon>Pseudomonadota</taxon>
        <taxon>Alphaproteobacteria</taxon>
        <taxon>Hyphomicrobiales</taxon>
        <taxon>Aurantimonadaceae</taxon>
        <taxon>Aureimonas</taxon>
    </lineage>
</organism>
<sequence length="53" mass="5564">MTERSFTSRLRSLTDFVGGVAACAAAAEAGRRPSRAALKAAGIDADQYYGISR</sequence>
<protein>
    <submittedName>
        <fullName evidence="1">Uncharacterized protein</fullName>
    </submittedName>
</protein>
<dbReference type="Proteomes" id="UP000184290">
    <property type="component" value="Unassembled WGS sequence"/>
</dbReference>
<name>A0ABY1II61_9HYPH</name>
<gene>
    <name evidence="1" type="ORF">SAMN02745911_2014</name>
</gene>
<evidence type="ECO:0000313" key="1">
    <source>
        <dbReference type="EMBL" id="SHJ20504.1"/>
    </source>
</evidence>
<accession>A0ABY1II61</accession>
<reference evidence="1 2" key="1">
    <citation type="submission" date="2016-11" db="EMBL/GenBank/DDBJ databases">
        <authorList>
            <person name="Varghese N."/>
            <person name="Submissions S."/>
        </authorList>
    </citation>
    <scope>NUCLEOTIDE SEQUENCE [LARGE SCALE GENOMIC DNA]</scope>
    <source>
        <strain evidence="1 2">DSM 21988</strain>
    </source>
</reference>
<keyword evidence="2" id="KW-1185">Reference proteome</keyword>